<evidence type="ECO:0000256" key="3">
    <source>
        <dbReference type="ARBA" id="ARBA00022692"/>
    </source>
</evidence>
<protein>
    <recommendedName>
        <fullName evidence="7">CstA N-terminal domain-containing protein</fullName>
    </recommendedName>
</protein>
<organism evidence="8">
    <name type="scientific">bioreactor metagenome</name>
    <dbReference type="NCBI Taxonomy" id="1076179"/>
    <lineage>
        <taxon>unclassified sequences</taxon>
        <taxon>metagenomes</taxon>
        <taxon>ecological metagenomes</taxon>
    </lineage>
</organism>
<keyword evidence="2" id="KW-1003">Cell membrane</keyword>
<feature type="transmembrane region" description="Helical" evidence="6">
    <location>
        <begin position="392"/>
        <end position="410"/>
    </location>
</feature>
<feature type="transmembrane region" description="Helical" evidence="6">
    <location>
        <begin position="228"/>
        <end position="246"/>
    </location>
</feature>
<proteinExistence type="predicted"/>
<gene>
    <name evidence="8" type="ORF">SDC9_15560</name>
</gene>
<dbReference type="GO" id="GO:0005886">
    <property type="term" value="C:plasma membrane"/>
    <property type="evidence" value="ECO:0007669"/>
    <property type="project" value="UniProtKB-SubCell"/>
</dbReference>
<feature type="transmembrane region" description="Helical" evidence="6">
    <location>
        <begin position="448"/>
        <end position="467"/>
    </location>
</feature>
<feature type="domain" description="CstA N-terminal" evidence="7">
    <location>
        <begin position="4"/>
        <end position="143"/>
    </location>
</feature>
<feature type="transmembrane region" description="Helical" evidence="6">
    <location>
        <begin position="6"/>
        <end position="22"/>
    </location>
</feature>
<dbReference type="GO" id="GO:0009267">
    <property type="term" value="P:cellular response to starvation"/>
    <property type="evidence" value="ECO:0007669"/>
    <property type="project" value="InterPro"/>
</dbReference>
<evidence type="ECO:0000313" key="8">
    <source>
        <dbReference type="EMBL" id="MPL69811.1"/>
    </source>
</evidence>
<feature type="transmembrane region" description="Helical" evidence="6">
    <location>
        <begin position="184"/>
        <end position="208"/>
    </location>
</feature>
<evidence type="ECO:0000256" key="6">
    <source>
        <dbReference type="SAM" id="Phobius"/>
    </source>
</evidence>
<comment type="subcellular location">
    <subcellularLocation>
        <location evidence="1">Cell membrane</location>
        <topology evidence="1">Multi-pass membrane protein</topology>
    </subcellularLocation>
</comment>
<sequence length="490" mass="52719">MISFLLSIAALIAGYFLYGWLVEKIFGADAGRATPAISMQDGVDYVPMKWGRIFLIQFLNIAGLGPIFGAVAGAMWGPVAFFWIIFGCIFAGAVHDYFSGMLSVRHGGKSIPEIVGLYLGNGFRQFMRIFTVLLMLLVGAVFVVGPAGILNGLAAFGLPVWTALIFIYYVLATMLPVDKIIGKVYPVFGISLLFMAVGILAGLLAGGYKISEAIPFGFVNMHSEPGKFPVFPMLFITIACGAISGFHSTQSPLMARCITNEKLGRRVFYGAMVAEGIVALIWAAAGMAFFGGPEQLNTVMAAHKGNAAWVVNEISNSLLGKTGGILALLGVVAAPITSGDTAFRSARLIIADFLKFAQGPVKNRLMVTVPLFAAGFVITQIDFAIIWRYMAWSNQTLATIVLWAITIYLVNEKKAFVITLIPAVFMTAVISSYILVAPEGLQLPLNTGLITGFLFTALMLAWFLVFIRRSSAPGMAAAVEIVRKGTRKDQ</sequence>
<feature type="transmembrane region" description="Helical" evidence="6">
    <location>
        <begin position="325"/>
        <end position="343"/>
    </location>
</feature>
<dbReference type="InterPro" id="IPR003706">
    <property type="entry name" value="CstA_N"/>
</dbReference>
<dbReference type="PANTHER" id="PTHR30252:SF4">
    <property type="entry name" value="CARBON STARVATION"/>
    <property type="match status" value="1"/>
</dbReference>
<feature type="transmembrane region" description="Helical" evidence="6">
    <location>
        <begin position="267"/>
        <end position="290"/>
    </location>
</feature>
<keyword evidence="4 6" id="KW-1133">Transmembrane helix</keyword>
<evidence type="ECO:0000256" key="1">
    <source>
        <dbReference type="ARBA" id="ARBA00004651"/>
    </source>
</evidence>
<feature type="transmembrane region" description="Helical" evidence="6">
    <location>
        <begin position="53"/>
        <end position="74"/>
    </location>
</feature>
<feature type="transmembrane region" description="Helical" evidence="6">
    <location>
        <begin position="364"/>
        <end position="386"/>
    </location>
</feature>
<feature type="transmembrane region" description="Helical" evidence="6">
    <location>
        <begin position="126"/>
        <end position="147"/>
    </location>
</feature>
<feature type="transmembrane region" description="Helical" evidence="6">
    <location>
        <begin position="417"/>
        <end position="436"/>
    </location>
</feature>
<comment type="caution">
    <text evidence="8">The sequence shown here is derived from an EMBL/GenBank/DDBJ whole genome shotgun (WGS) entry which is preliminary data.</text>
</comment>
<evidence type="ECO:0000256" key="2">
    <source>
        <dbReference type="ARBA" id="ARBA00022475"/>
    </source>
</evidence>
<name>A0A644TVV9_9ZZZZ</name>
<evidence type="ECO:0000256" key="5">
    <source>
        <dbReference type="ARBA" id="ARBA00023136"/>
    </source>
</evidence>
<keyword evidence="5 6" id="KW-0472">Membrane</keyword>
<dbReference type="EMBL" id="VSSQ01000049">
    <property type="protein sequence ID" value="MPL69811.1"/>
    <property type="molecule type" value="Genomic_DNA"/>
</dbReference>
<accession>A0A644TVV9</accession>
<dbReference type="InterPro" id="IPR051605">
    <property type="entry name" value="CstA"/>
</dbReference>
<dbReference type="AlphaFoldDB" id="A0A644TVV9"/>
<evidence type="ECO:0000259" key="7">
    <source>
        <dbReference type="Pfam" id="PF02554"/>
    </source>
</evidence>
<reference evidence="8" key="1">
    <citation type="submission" date="2019-08" db="EMBL/GenBank/DDBJ databases">
        <authorList>
            <person name="Kucharzyk K."/>
            <person name="Murdoch R.W."/>
            <person name="Higgins S."/>
            <person name="Loffler F."/>
        </authorList>
    </citation>
    <scope>NUCLEOTIDE SEQUENCE</scope>
</reference>
<dbReference type="PANTHER" id="PTHR30252">
    <property type="entry name" value="INNER MEMBRANE PEPTIDE TRANSPORTER"/>
    <property type="match status" value="1"/>
</dbReference>
<dbReference type="Pfam" id="PF02554">
    <property type="entry name" value="CstA"/>
    <property type="match status" value="2"/>
</dbReference>
<evidence type="ECO:0000256" key="4">
    <source>
        <dbReference type="ARBA" id="ARBA00022989"/>
    </source>
</evidence>
<feature type="domain" description="CstA N-terminal" evidence="7">
    <location>
        <begin position="158"/>
        <end position="307"/>
    </location>
</feature>
<feature type="transmembrane region" description="Helical" evidence="6">
    <location>
        <begin position="153"/>
        <end position="172"/>
    </location>
</feature>
<feature type="transmembrane region" description="Helical" evidence="6">
    <location>
        <begin position="80"/>
        <end position="98"/>
    </location>
</feature>
<keyword evidence="3 6" id="KW-0812">Transmembrane</keyword>